<reference evidence="22 23" key="1">
    <citation type="submission" date="2017-11" db="EMBL/GenBank/DDBJ databases">
        <title>Draft genome sequence of Rhizobiales bacterium SY3-13.</title>
        <authorList>
            <person name="Sun C."/>
        </authorList>
    </citation>
    <scope>NUCLEOTIDE SEQUENCE [LARGE SCALE GENOMIC DNA]</scope>
    <source>
        <strain evidence="22 23">SY3-13</strain>
    </source>
</reference>
<dbReference type="Pfam" id="PF00116">
    <property type="entry name" value="COX2"/>
    <property type="match status" value="1"/>
</dbReference>
<keyword evidence="8 18" id="KW-0479">Metal-binding</keyword>
<dbReference type="SUPFAM" id="SSF49503">
    <property type="entry name" value="Cupredoxins"/>
    <property type="match status" value="1"/>
</dbReference>
<dbReference type="GO" id="GO:0042773">
    <property type="term" value="P:ATP synthesis coupled electron transport"/>
    <property type="evidence" value="ECO:0007669"/>
    <property type="project" value="TreeGrafter"/>
</dbReference>
<evidence type="ECO:0000256" key="5">
    <source>
        <dbReference type="ARBA" id="ARBA00022617"/>
    </source>
</evidence>
<dbReference type="GO" id="GO:0004129">
    <property type="term" value="F:cytochrome-c oxidase activity"/>
    <property type="evidence" value="ECO:0007669"/>
    <property type="project" value="UniProtKB-EC"/>
</dbReference>
<dbReference type="RefSeq" id="WP_109793383.1">
    <property type="nucleotide sequence ID" value="NZ_PHIG01000031.1"/>
</dbReference>
<dbReference type="PROSITE" id="PS00078">
    <property type="entry name" value="COX2"/>
    <property type="match status" value="1"/>
</dbReference>
<accession>A0A2M9G338</accession>
<dbReference type="Pfam" id="PF00034">
    <property type="entry name" value="Cytochrom_C"/>
    <property type="match status" value="1"/>
</dbReference>
<dbReference type="InterPro" id="IPR014222">
    <property type="entry name" value="Cyt_c_oxidase_su2"/>
</dbReference>
<dbReference type="AlphaFoldDB" id="A0A2M9G338"/>
<name>A0A2M9G338_9PROT</name>
<dbReference type="InterPro" id="IPR036257">
    <property type="entry name" value="Cyt_c_oxidase_su2_TM_sf"/>
</dbReference>
<keyword evidence="7 19" id="KW-0812">Transmembrane</keyword>
<dbReference type="InterPro" id="IPR009056">
    <property type="entry name" value="Cyt_c-like_dom"/>
</dbReference>
<evidence type="ECO:0000256" key="8">
    <source>
        <dbReference type="ARBA" id="ARBA00022723"/>
    </source>
</evidence>
<dbReference type="InterPro" id="IPR036909">
    <property type="entry name" value="Cyt_c-like_dom_sf"/>
</dbReference>
<dbReference type="OrthoDB" id="9781261at2"/>
<comment type="similarity">
    <text evidence="2">Belongs to the cytochrome c oxidase subunit 2 family.</text>
</comment>
<comment type="caution">
    <text evidence="22">The sequence shown here is derived from an EMBL/GenBank/DDBJ whole genome shotgun (WGS) entry which is preliminary data.</text>
</comment>
<keyword evidence="23" id="KW-1185">Reference proteome</keyword>
<evidence type="ECO:0000256" key="1">
    <source>
        <dbReference type="ARBA" id="ARBA00004141"/>
    </source>
</evidence>
<comment type="subcellular location">
    <subcellularLocation>
        <location evidence="1">Membrane</location>
        <topology evidence="1">Multi-pass membrane protein</topology>
    </subcellularLocation>
</comment>
<dbReference type="PANTHER" id="PTHR22888">
    <property type="entry name" value="CYTOCHROME C OXIDASE, SUBUNIT II"/>
    <property type="match status" value="1"/>
</dbReference>
<evidence type="ECO:0000256" key="9">
    <source>
        <dbReference type="ARBA" id="ARBA00022967"/>
    </source>
</evidence>
<dbReference type="InterPro" id="IPR045187">
    <property type="entry name" value="CcO_II"/>
</dbReference>
<dbReference type="GO" id="GO:0016020">
    <property type="term" value="C:membrane"/>
    <property type="evidence" value="ECO:0007669"/>
    <property type="project" value="UniProtKB-SubCell"/>
</dbReference>
<keyword evidence="13" id="KW-0186">Copper</keyword>
<evidence type="ECO:0000256" key="3">
    <source>
        <dbReference type="ARBA" id="ARBA00012949"/>
    </source>
</evidence>
<evidence type="ECO:0000313" key="22">
    <source>
        <dbReference type="EMBL" id="PJK30110.1"/>
    </source>
</evidence>
<proteinExistence type="inferred from homology"/>
<evidence type="ECO:0000256" key="10">
    <source>
        <dbReference type="ARBA" id="ARBA00022982"/>
    </source>
</evidence>
<keyword evidence="4" id="KW-0813">Transport</keyword>
<evidence type="ECO:0000256" key="16">
    <source>
        <dbReference type="ARBA" id="ARBA00031399"/>
    </source>
</evidence>
<evidence type="ECO:0000256" key="4">
    <source>
        <dbReference type="ARBA" id="ARBA00022448"/>
    </source>
</evidence>
<evidence type="ECO:0000256" key="12">
    <source>
        <dbReference type="ARBA" id="ARBA00023004"/>
    </source>
</evidence>
<comment type="function">
    <text evidence="15">Subunits I and II form the functional core of the enzyme complex. Electrons originating in cytochrome c are transferred via heme a and Cu(A) to the binuclear center formed by heme a3 and Cu(B).</text>
</comment>
<keyword evidence="10" id="KW-0249">Electron transport</keyword>
<dbReference type="CDD" id="cd13915">
    <property type="entry name" value="CuRO_HCO_II_like_2"/>
    <property type="match status" value="1"/>
</dbReference>
<dbReference type="EC" id="7.1.1.9" evidence="3"/>
<keyword evidence="5 18" id="KW-0349">Heme</keyword>
<evidence type="ECO:0000256" key="19">
    <source>
        <dbReference type="SAM" id="Phobius"/>
    </source>
</evidence>
<evidence type="ECO:0000256" key="18">
    <source>
        <dbReference type="PROSITE-ProRule" id="PRU00433"/>
    </source>
</evidence>
<dbReference type="EMBL" id="PHIG01000031">
    <property type="protein sequence ID" value="PJK30110.1"/>
    <property type="molecule type" value="Genomic_DNA"/>
</dbReference>
<evidence type="ECO:0000313" key="23">
    <source>
        <dbReference type="Proteomes" id="UP000229498"/>
    </source>
</evidence>
<dbReference type="PROSITE" id="PS51007">
    <property type="entry name" value="CYTC"/>
    <property type="match status" value="1"/>
</dbReference>
<dbReference type="InterPro" id="IPR008972">
    <property type="entry name" value="Cupredoxin"/>
</dbReference>
<dbReference type="GO" id="GO:0005507">
    <property type="term" value="F:copper ion binding"/>
    <property type="evidence" value="ECO:0007669"/>
    <property type="project" value="InterPro"/>
</dbReference>
<dbReference type="Gene3D" id="2.60.40.420">
    <property type="entry name" value="Cupredoxins - blue copper proteins"/>
    <property type="match status" value="1"/>
</dbReference>
<feature type="transmembrane region" description="Helical" evidence="19">
    <location>
        <begin position="79"/>
        <end position="103"/>
    </location>
</feature>
<dbReference type="NCBIfam" id="TIGR02866">
    <property type="entry name" value="CoxB"/>
    <property type="match status" value="1"/>
</dbReference>
<keyword evidence="6" id="KW-0679">Respiratory chain</keyword>
<keyword evidence="12 18" id="KW-0408">Iron</keyword>
<dbReference type="InterPro" id="IPR002429">
    <property type="entry name" value="CcO_II-like_C"/>
</dbReference>
<dbReference type="SUPFAM" id="SSF46626">
    <property type="entry name" value="Cytochrome c"/>
    <property type="match status" value="1"/>
</dbReference>
<dbReference type="PROSITE" id="PS50857">
    <property type="entry name" value="COX2_CUA"/>
    <property type="match status" value="1"/>
</dbReference>
<dbReference type="InterPro" id="IPR001505">
    <property type="entry name" value="Copper_CuA"/>
</dbReference>
<dbReference type="PANTHER" id="PTHR22888:SF9">
    <property type="entry name" value="CYTOCHROME C OXIDASE SUBUNIT 2"/>
    <property type="match status" value="1"/>
</dbReference>
<dbReference type="Proteomes" id="UP000229498">
    <property type="component" value="Unassembled WGS sequence"/>
</dbReference>
<feature type="transmembrane region" description="Helical" evidence="19">
    <location>
        <begin position="32"/>
        <end position="58"/>
    </location>
</feature>
<gene>
    <name evidence="22" type="primary">coxB</name>
    <name evidence="22" type="ORF">CVT23_10155</name>
</gene>
<evidence type="ECO:0000259" key="20">
    <source>
        <dbReference type="PROSITE" id="PS50857"/>
    </source>
</evidence>
<feature type="domain" description="Cytochrome oxidase subunit II copper A binding" evidence="20">
    <location>
        <begin position="110"/>
        <end position="221"/>
    </location>
</feature>
<keyword evidence="11 19" id="KW-1133">Transmembrane helix</keyword>
<evidence type="ECO:0000256" key="7">
    <source>
        <dbReference type="ARBA" id="ARBA00022692"/>
    </source>
</evidence>
<protein>
    <recommendedName>
        <fullName evidence="3">cytochrome-c oxidase</fullName>
        <ecNumber evidence="3">7.1.1.9</ecNumber>
    </recommendedName>
    <alternativeName>
        <fullName evidence="16">Cytochrome aa3 subunit 2</fullName>
    </alternativeName>
</protein>
<evidence type="ECO:0000259" key="21">
    <source>
        <dbReference type="PROSITE" id="PS51007"/>
    </source>
</evidence>
<dbReference type="Gene3D" id="1.10.287.90">
    <property type="match status" value="1"/>
</dbReference>
<evidence type="ECO:0000256" key="6">
    <source>
        <dbReference type="ARBA" id="ARBA00022660"/>
    </source>
</evidence>
<dbReference type="SUPFAM" id="SSF81464">
    <property type="entry name" value="Cytochrome c oxidase subunit II-like, transmembrane region"/>
    <property type="match status" value="1"/>
</dbReference>
<evidence type="ECO:0000256" key="11">
    <source>
        <dbReference type="ARBA" id="ARBA00022989"/>
    </source>
</evidence>
<keyword evidence="9" id="KW-1278">Translocase</keyword>
<evidence type="ECO:0000256" key="15">
    <source>
        <dbReference type="ARBA" id="ARBA00024688"/>
    </source>
</evidence>
<dbReference type="GO" id="GO:0020037">
    <property type="term" value="F:heme binding"/>
    <property type="evidence" value="ECO:0007669"/>
    <property type="project" value="InterPro"/>
</dbReference>
<feature type="domain" description="Cytochrome c" evidence="21">
    <location>
        <begin position="227"/>
        <end position="321"/>
    </location>
</feature>
<keyword evidence="14 19" id="KW-0472">Membrane</keyword>
<evidence type="ECO:0000256" key="2">
    <source>
        <dbReference type="ARBA" id="ARBA00007866"/>
    </source>
</evidence>
<sequence>MSRQAPSYIADAPGELLLWPEQASSVARELDYLFYSLVGASVLAVVLIGGTMFCFTIYYRAGSGRGRGSGFIERHSRRIEIGSVVATLIIFLSIFAWAGSLYFREFSGAPGAMTVNVVAKQWMWKLHHPNGVREINELHVPVGRKIELRMTSQDVIHSFYVPAFRLKRDVLPHRYVSMWFEATEPGVYSLFCAEYCGADHSRMRGKVVAMRPGDFQQWLAEREAPLSPAEAGEALFAALGCSGCHSPRSDVRAPSLAGLHGQPVPLAGGSTVIADDAYLRDSILLPRKYVVAGYQPIMPSYEGQVSEAEILELIAYIRSLDTVVESGR</sequence>
<evidence type="ECO:0000256" key="13">
    <source>
        <dbReference type="ARBA" id="ARBA00023008"/>
    </source>
</evidence>
<evidence type="ECO:0000256" key="14">
    <source>
        <dbReference type="ARBA" id="ARBA00023136"/>
    </source>
</evidence>
<evidence type="ECO:0000256" key="17">
    <source>
        <dbReference type="ARBA" id="ARBA00047816"/>
    </source>
</evidence>
<dbReference type="GO" id="GO:0016491">
    <property type="term" value="F:oxidoreductase activity"/>
    <property type="evidence" value="ECO:0007669"/>
    <property type="project" value="InterPro"/>
</dbReference>
<comment type="catalytic activity">
    <reaction evidence="17">
        <text>4 Fe(II)-[cytochrome c] + O2 + 8 H(+)(in) = 4 Fe(III)-[cytochrome c] + 2 H2O + 4 H(+)(out)</text>
        <dbReference type="Rhea" id="RHEA:11436"/>
        <dbReference type="Rhea" id="RHEA-COMP:10350"/>
        <dbReference type="Rhea" id="RHEA-COMP:14399"/>
        <dbReference type="ChEBI" id="CHEBI:15377"/>
        <dbReference type="ChEBI" id="CHEBI:15378"/>
        <dbReference type="ChEBI" id="CHEBI:15379"/>
        <dbReference type="ChEBI" id="CHEBI:29033"/>
        <dbReference type="ChEBI" id="CHEBI:29034"/>
        <dbReference type="EC" id="7.1.1.9"/>
    </reaction>
</comment>
<organism evidence="22 23">
    <name type="scientific">Minwuia thermotolerans</name>
    <dbReference type="NCBI Taxonomy" id="2056226"/>
    <lineage>
        <taxon>Bacteria</taxon>
        <taxon>Pseudomonadati</taxon>
        <taxon>Pseudomonadota</taxon>
        <taxon>Alphaproteobacteria</taxon>
        <taxon>Minwuiales</taxon>
        <taxon>Minwuiaceae</taxon>
        <taxon>Minwuia</taxon>
    </lineage>
</organism>